<dbReference type="OrthoDB" id="7205837at2"/>
<gene>
    <name evidence="1" type="ORF">SSE37_04855</name>
</gene>
<dbReference type="RefSeq" id="WP_005857914.1">
    <property type="nucleotide sequence ID" value="NZ_AAYA01000004.1"/>
</dbReference>
<evidence type="ECO:0008006" key="3">
    <source>
        <dbReference type="Google" id="ProtNLM"/>
    </source>
</evidence>
<dbReference type="EMBL" id="AAYA01000004">
    <property type="protein sequence ID" value="EBA08947.1"/>
    <property type="molecule type" value="Genomic_DNA"/>
</dbReference>
<proteinExistence type="predicted"/>
<keyword evidence="2" id="KW-1185">Reference proteome</keyword>
<reference evidence="1 2" key="1">
    <citation type="submission" date="2006-06" db="EMBL/GenBank/DDBJ databases">
        <authorList>
            <person name="Moran M.A."/>
            <person name="Ferriera S."/>
            <person name="Johnson J."/>
            <person name="Kravitz S."/>
            <person name="Beeson K."/>
            <person name="Sutton G."/>
            <person name="Rogers Y.-H."/>
            <person name="Friedman R."/>
            <person name="Frazier M."/>
            <person name="Venter J.C."/>
        </authorList>
    </citation>
    <scope>NUCLEOTIDE SEQUENCE [LARGE SCALE GENOMIC DNA]</scope>
    <source>
        <strain evidence="1 2">E-37</strain>
    </source>
</reference>
<sequence length="145" mass="15393">MPLGAVRGAIETRLAALHRAVAAAVTPGVLRNAVLPQAIPGAGLVIMRDGVPDLAEVTLPLTYHYDHRVAFEIYTQASEDRETLADVIRQELGAAIHADRGLDGLCDWVEAQPTGSDDIRVEGGETLRVDTIVATLSYGVADPLT</sequence>
<evidence type="ECO:0000313" key="1">
    <source>
        <dbReference type="EMBL" id="EBA08947.1"/>
    </source>
</evidence>
<dbReference type="AlphaFoldDB" id="A3K201"/>
<comment type="caution">
    <text evidence="1">The sequence shown here is derived from an EMBL/GenBank/DDBJ whole genome shotgun (WGS) entry which is preliminary data.</text>
</comment>
<protein>
    <recommendedName>
        <fullName evidence="3">Acyl-CoA transferase</fullName>
    </recommendedName>
</protein>
<evidence type="ECO:0000313" key="2">
    <source>
        <dbReference type="Proteomes" id="UP000005713"/>
    </source>
</evidence>
<organism evidence="1 2">
    <name type="scientific">Sagittula stellata (strain ATCC 700073 / DSM 11524 / E-37)</name>
    <dbReference type="NCBI Taxonomy" id="388399"/>
    <lineage>
        <taxon>Bacteria</taxon>
        <taxon>Pseudomonadati</taxon>
        <taxon>Pseudomonadota</taxon>
        <taxon>Alphaproteobacteria</taxon>
        <taxon>Rhodobacterales</taxon>
        <taxon>Roseobacteraceae</taxon>
        <taxon>Sagittula</taxon>
    </lineage>
</organism>
<name>A3K201_SAGS3</name>
<dbReference type="Proteomes" id="UP000005713">
    <property type="component" value="Unassembled WGS sequence"/>
</dbReference>
<accession>A3K201</accession>